<dbReference type="OrthoDB" id="1938937at2"/>
<dbReference type="AlphaFoldDB" id="A0A401UQL0"/>
<reference evidence="1 2" key="1">
    <citation type="submission" date="2018-11" db="EMBL/GenBank/DDBJ databases">
        <title>Genome sequencing and assembly of Clostridium tagluense strain A121.</title>
        <authorList>
            <person name="Murakami T."/>
            <person name="Segawa T."/>
            <person name="Shcherbakova V.A."/>
            <person name="Mori H."/>
            <person name="Yoshimura Y."/>
        </authorList>
    </citation>
    <scope>NUCLEOTIDE SEQUENCE [LARGE SCALE GENOMIC DNA]</scope>
    <source>
        <strain evidence="1 2">A121</strain>
    </source>
</reference>
<sequence>MAGLLKPIGVSKEGVFVVNDCHCYFGSDRKLQKNGLFDGIVGAYDTANAFYWYEASDFLNITINQKSNIWVFSGISGTTSNGDLDIKKWDGTVWNNFSIPQVRRSTNANEWTKTISDLPEGMYRFSYGGGYRIDIEWYIEAVPIKRYLIQNETNDLFTVNGGLVNLGAKITTEDLYITKGFSDVTLLNGTTFNQTKTMKDEGVIGTGKMFSVDIDTSMIKNINIT</sequence>
<evidence type="ECO:0000313" key="1">
    <source>
        <dbReference type="EMBL" id="GCD11778.1"/>
    </source>
</evidence>
<accession>A0A401UQL0</accession>
<gene>
    <name evidence="1" type="ORF">Ctaglu_34010</name>
</gene>
<proteinExistence type="predicted"/>
<dbReference type="Proteomes" id="UP000287872">
    <property type="component" value="Unassembled WGS sequence"/>
</dbReference>
<evidence type="ECO:0000313" key="2">
    <source>
        <dbReference type="Proteomes" id="UP000287872"/>
    </source>
</evidence>
<organism evidence="1 2">
    <name type="scientific">Clostridium tagluense</name>
    <dbReference type="NCBI Taxonomy" id="360422"/>
    <lineage>
        <taxon>Bacteria</taxon>
        <taxon>Bacillati</taxon>
        <taxon>Bacillota</taxon>
        <taxon>Clostridia</taxon>
        <taxon>Eubacteriales</taxon>
        <taxon>Clostridiaceae</taxon>
        <taxon>Clostridium</taxon>
    </lineage>
</organism>
<dbReference type="RefSeq" id="WP_125003888.1">
    <property type="nucleotide sequence ID" value="NZ_BHYK01000021.1"/>
</dbReference>
<protein>
    <submittedName>
        <fullName evidence="1">Uncharacterized protein</fullName>
    </submittedName>
</protein>
<name>A0A401UQL0_9CLOT</name>
<keyword evidence="2" id="KW-1185">Reference proteome</keyword>
<dbReference type="EMBL" id="BHYK01000021">
    <property type="protein sequence ID" value="GCD11778.1"/>
    <property type="molecule type" value="Genomic_DNA"/>
</dbReference>
<comment type="caution">
    <text evidence="1">The sequence shown here is derived from an EMBL/GenBank/DDBJ whole genome shotgun (WGS) entry which is preliminary data.</text>
</comment>